<feature type="chain" id="PRO_5038991155" evidence="1">
    <location>
        <begin position="21"/>
        <end position="167"/>
    </location>
</feature>
<evidence type="ECO:0000313" key="3">
    <source>
        <dbReference type="Proteomes" id="UP000326546"/>
    </source>
</evidence>
<dbReference type="PROSITE" id="PS51257">
    <property type="entry name" value="PROKAR_LIPOPROTEIN"/>
    <property type="match status" value="1"/>
</dbReference>
<protein>
    <submittedName>
        <fullName evidence="2">Uncharacterized protein</fullName>
    </submittedName>
</protein>
<dbReference type="EMBL" id="CP044427">
    <property type="protein sequence ID" value="QFG68481.1"/>
    <property type="molecule type" value="Genomic_DNA"/>
</dbReference>
<gene>
    <name evidence="2" type="ORF">FY030_06920</name>
</gene>
<name>A0A5J6V5Q6_9MICO</name>
<dbReference type="RefSeq" id="WP_158060869.1">
    <property type="nucleotide sequence ID" value="NZ_CP044427.1"/>
</dbReference>
<dbReference type="Proteomes" id="UP000326546">
    <property type="component" value="Chromosome"/>
</dbReference>
<sequence length="167" mass="17898">MKTRALVVAGSLALTLSLAACGNDDEAQAAEAISASMMEESDEDFPVDQEQADCVGEGMVDRIGVEQLQEYGLLTDDLEVAGQVTDVTMEEEDADHAADVLVGCVDAQAMLTEQFAADDTMGEQEQECINEVLDNDALTELFSLMFQGREDEAADNLMGPLMECMTG</sequence>
<reference evidence="2 3" key="1">
    <citation type="submission" date="2019-09" db="EMBL/GenBank/DDBJ databases">
        <title>Serinicoccus pratensis sp. nov., isolated from meadow soil.</title>
        <authorList>
            <person name="Zhang W."/>
        </authorList>
    </citation>
    <scope>NUCLEOTIDE SEQUENCE [LARGE SCALE GENOMIC DNA]</scope>
    <source>
        <strain evidence="2 3">W204</strain>
    </source>
</reference>
<keyword evidence="1" id="KW-0732">Signal</keyword>
<accession>A0A5J6V5Q6</accession>
<evidence type="ECO:0000313" key="2">
    <source>
        <dbReference type="EMBL" id="QFG68481.1"/>
    </source>
</evidence>
<feature type="signal peptide" evidence="1">
    <location>
        <begin position="1"/>
        <end position="20"/>
    </location>
</feature>
<proteinExistence type="predicted"/>
<evidence type="ECO:0000256" key="1">
    <source>
        <dbReference type="SAM" id="SignalP"/>
    </source>
</evidence>
<dbReference type="KEGG" id="serw:FY030_06920"/>
<dbReference type="AlphaFoldDB" id="A0A5J6V5Q6"/>
<organism evidence="2 3">
    <name type="scientific">Ornithinimicrobium pratense</name>
    <dbReference type="NCBI Taxonomy" id="2593973"/>
    <lineage>
        <taxon>Bacteria</taxon>
        <taxon>Bacillati</taxon>
        <taxon>Actinomycetota</taxon>
        <taxon>Actinomycetes</taxon>
        <taxon>Micrococcales</taxon>
        <taxon>Ornithinimicrobiaceae</taxon>
        <taxon>Ornithinimicrobium</taxon>
    </lineage>
</organism>
<keyword evidence="3" id="KW-1185">Reference proteome</keyword>
<dbReference type="OrthoDB" id="4868469at2"/>